<keyword evidence="6 8" id="KW-1133">Transmembrane helix</keyword>
<organism evidence="10 11">
    <name type="scientific">Paenibacillus solisilvae</name>
    <dbReference type="NCBI Taxonomy" id="2486751"/>
    <lineage>
        <taxon>Bacteria</taxon>
        <taxon>Bacillati</taxon>
        <taxon>Bacillota</taxon>
        <taxon>Bacilli</taxon>
        <taxon>Bacillales</taxon>
        <taxon>Paenibacillaceae</taxon>
        <taxon>Paenibacillus</taxon>
    </lineage>
</organism>
<comment type="subcellular location">
    <subcellularLocation>
        <location evidence="1">Cell membrane</location>
        <topology evidence="1">Multi-pass membrane protein</topology>
    </subcellularLocation>
</comment>
<feature type="transmembrane region" description="Helical" evidence="8">
    <location>
        <begin position="28"/>
        <end position="45"/>
    </location>
</feature>
<dbReference type="EMBL" id="JBHSOW010000047">
    <property type="protein sequence ID" value="MFC5650192.1"/>
    <property type="molecule type" value="Genomic_DNA"/>
</dbReference>
<reference evidence="11" key="1">
    <citation type="journal article" date="2019" name="Int. J. Syst. Evol. Microbiol.">
        <title>The Global Catalogue of Microorganisms (GCM) 10K type strain sequencing project: providing services to taxonomists for standard genome sequencing and annotation.</title>
        <authorList>
            <consortium name="The Broad Institute Genomics Platform"/>
            <consortium name="The Broad Institute Genome Sequencing Center for Infectious Disease"/>
            <person name="Wu L."/>
            <person name="Ma J."/>
        </authorList>
    </citation>
    <scope>NUCLEOTIDE SEQUENCE [LARGE SCALE GENOMIC DNA]</scope>
    <source>
        <strain evidence="11">CGMCC 1.3240</strain>
    </source>
</reference>
<dbReference type="Proteomes" id="UP001596047">
    <property type="component" value="Unassembled WGS sequence"/>
</dbReference>
<feature type="transmembrane region" description="Helical" evidence="8">
    <location>
        <begin position="92"/>
        <end position="109"/>
    </location>
</feature>
<dbReference type="RefSeq" id="WP_379188745.1">
    <property type="nucleotide sequence ID" value="NZ_JBHSOW010000047.1"/>
</dbReference>
<feature type="transmembrane region" description="Helical" evidence="8">
    <location>
        <begin position="6"/>
        <end position="21"/>
    </location>
</feature>
<feature type="transmembrane region" description="Helical" evidence="8">
    <location>
        <begin position="57"/>
        <end position="80"/>
    </location>
</feature>
<evidence type="ECO:0000256" key="4">
    <source>
        <dbReference type="ARBA" id="ARBA00022475"/>
    </source>
</evidence>
<dbReference type="Pfam" id="PF03600">
    <property type="entry name" value="CitMHS"/>
    <property type="match status" value="1"/>
</dbReference>
<dbReference type="InterPro" id="IPR000802">
    <property type="entry name" value="Arsenical_pump_ArsB"/>
</dbReference>
<feature type="domain" description="Citrate transporter-like" evidence="9">
    <location>
        <begin position="16"/>
        <end position="367"/>
    </location>
</feature>
<dbReference type="PANTHER" id="PTHR43568:SF1">
    <property type="entry name" value="P PROTEIN"/>
    <property type="match status" value="1"/>
</dbReference>
<protein>
    <submittedName>
        <fullName evidence="10">ArsB/NhaD family transporter</fullName>
    </submittedName>
</protein>
<keyword evidence="3" id="KW-0813">Transport</keyword>
<dbReference type="CDD" id="cd01116">
    <property type="entry name" value="P_permease"/>
    <property type="match status" value="1"/>
</dbReference>
<feature type="transmembrane region" description="Helical" evidence="8">
    <location>
        <begin position="360"/>
        <end position="384"/>
    </location>
</feature>
<feature type="transmembrane region" description="Helical" evidence="8">
    <location>
        <begin position="224"/>
        <end position="241"/>
    </location>
</feature>
<feature type="transmembrane region" description="Helical" evidence="8">
    <location>
        <begin position="247"/>
        <end position="264"/>
    </location>
</feature>
<evidence type="ECO:0000313" key="10">
    <source>
        <dbReference type="EMBL" id="MFC5650192.1"/>
    </source>
</evidence>
<evidence type="ECO:0000256" key="8">
    <source>
        <dbReference type="SAM" id="Phobius"/>
    </source>
</evidence>
<evidence type="ECO:0000256" key="1">
    <source>
        <dbReference type="ARBA" id="ARBA00004651"/>
    </source>
</evidence>
<proteinExistence type="inferred from homology"/>
<keyword evidence="7 8" id="KW-0472">Membrane</keyword>
<evidence type="ECO:0000256" key="7">
    <source>
        <dbReference type="ARBA" id="ARBA00023136"/>
    </source>
</evidence>
<evidence type="ECO:0000259" key="9">
    <source>
        <dbReference type="Pfam" id="PF03600"/>
    </source>
</evidence>
<keyword evidence="5 8" id="KW-0812">Transmembrane</keyword>
<feature type="transmembrane region" description="Helical" evidence="8">
    <location>
        <begin position="170"/>
        <end position="196"/>
    </location>
</feature>
<name>A0ABW0VYT7_9BACL</name>
<evidence type="ECO:0000256" key="6">
    <source>
        <dbReference type="ARBA" id="ARBA00022989"/>
    </source>
</evidence>
<evidence type="ECO:0000256" key="3">
    <source>
        <dbReference type="ARBA" id="ARBA00022448"/>
    </source>
</evidence>
<evidence type="ECO:0000313" key="11">
    <source>
        <dbReference type="Proteomes" id="UP001596047"/>
    </source>
</evidence>
<comment type="caution">
    <text evidence="10">The sequence shown here is derived from an EMBL/GenBank/DDBJ whole genome shotgun (WGS) entry which is preliminary data.</text>
</comment>
<sequence>MEQQAAVAIGIFLIIYGLIISEKIHRTIVAMLGGLLMVLFGIVDQETAIHHIDFNTLGLLIGMMIIVSITAETGLFKYIAIWAAKKAKGRPVPIMIALALITAAGSAFLDNVTTVLLMVPVTFSITRQLRVPPFPYLITQIIASNVGGTATLIGDPPNIMIGSAVKELTFLAFITNLAPIVVLIMIVYVPLFVLIFRKKLKTTPDRIQSIMNIDEKELINDHPLLIKCIVILGLTIIGFFLHQTLHLESAIIALSGAFLLLLLTGEHRMEGAFTKVEWTTIFFFVGLFVLVSGLIETGVIAKLAEQAIALTDGNLLAASMLILWISAIASAFLDNIPFVATMIPMIQEMGGRGITDLEPLWWSLALGACLGGNGTLIGASANLIVAGLSGKEGYPIRFLDYMKYGFPLMLLSIAMASVYLILRYLI</sequence>
<dbReference type="InterPro" id="IPR004680">
    <property type="entry name" value="Cit_transptr-like_dom"/>
</dbReference>
<evidence type="ECO:0000256" key="2">
    <source>
        <dbReference type="ARBA" id="ARBA00009843"/>
    </source>
</evidence>
<comment type="similarity">
    <text evidence="2">Belongs to the CitM (TC 2.A.11) transporter family.</text>
</comment>
<dbReference type="PANTHER" id="PTHR43568">
    <property type="entry name" value="P PROTEIN"/>
    <property type="match status" value="1"/>
</dbReference>
<evidence type="ECO:0000256" key="5">
    <source>
        <dbReference type="ARBA" id="ARBA00022692"/>
    </source>
</evidence>
<accession>A0ABW0VYT7</accession>
<keyword evidence="4" id="KW-1003">Cell membrane</keyword>
<feature type="transmembrane region" description="Helical" evidence="8">
    <location>
        <begin position="315"/>
        <end position="339"/>
    </location>
</feature>
<dbReference type="InterPro" id="IPR051475">
    <property type="entry name" value="Diverse_Ion_Transporter"/>
</dbReference>
<keyword evidence="11" id="KW-1185">Reference proteome</keyword>
<gene>
    <name evidence="10" type="ORF">ACFPYJ_13860</name>
</gene>
<dbReference type="PRINTS" id="PR00758">
    <property type="entry name" value="ARSENICPUMP"/>
</dbReference>
<feature type="transmembrane region" description="Helical" evidence="8">
    <location>
        <begin position="276"/>
        <end position="295"/>
    </location>
</feature>
<feature type="transmembrane region" description="Helical" evidence="8">
    <location>
        <begin position="404"/>
        <end position="422"/>
    </location>
</feature>